<proteinExistence type="predicted"/>
<dbReference type="EMBL" id="LS398110">
    <property type="protein sequence ID" value="SPP93163.1"/>
    <property type="molecule type" value="Genomic_DNA"/>
</dbReference>
<evidence type="ECO:0000313" key="2">
    <source>
        <dbReference type="Proteomes" id="UP000246085"/>
    </source>
</evidence>
<dbReference type="Proteomes" id="UP000246085">
    <property type="component" value="Chromosome BRAD3257"/>
</dbReference>
<evidence type="ECO:0000313" key="1">
    <source>
        <dbReference type="EMBL" id="SPP93163.1"/>
    </source>
</evidence>
<dbReference type="KEGG" id="bvz:BRAD3257_2071"/>
<sequence>MRSKLCEKRRPSQMVRRPEQSGGWVFSEAFGRQGIRQVSSNLNLSHHESVNLDYIQQSGQHLLSGLNDSLRSVVKKQTNPVLNVGESALAFHRSNCSTTASRIAISRTQALSRVAPSTIWVLRQLTLLSLCSVHYIRSLASDDPRTV</sequence>
<gene>
    <name evidence="1" type="ORF">BRAD3257_2071</name>
</gene>
<reference evidence="1 2" key="1">
    <citation type="submission" date="2018-03" db="EMBL/GenBank/DDBJ databases">
        <authorList>
            <person name="Gully D."/>
        </authorList>
    </citation>
    <scope>NUCLEOTIDE SEQUENCE [LARGE SCALE GENOMIC DNA]</scope>
    <source>
        <strain evidence="1">ORS3257</strain>
    </source>
</reference>
<protein>
    <submittedName>
        <fullName evidence="1">Uncharacterized protein</fullName>
    </submittedName>
</protein>
<organism evidence="1 2">
    <name type="scientific">Bradyrhizobium vignae</name>
    <dbReference type="NCBI Taxonomy" id="1549949"/>
    <lineage>
        <taxon>Bacteria</taxon>
        <taxon>Pseudomonadati</taxon>
        <taxon>Pseudomonadota</taxon>
        <taxon>Alphaproteobacteria</taxon>
        <taxon>Hyphomicrobiales</taxon>
        <taxon>Nitrobacteraceae</taxon>
        <taxon>Bradyrhizobium</taxon>
    </lineage>
</organism>
<accession>A0A2U3PVI6</accession>
<dbReference type="AlphaFoldDB" id="A0A2U3PVI6"/>
<name>A0A2U3PVI6_9BRAD</name>